<feature type="region of interest" description="Disordered" evidence="5">
    <location>
        <begin position="315"/>
        <end position="379"/>
    </location>
</feature>
<keyword evidence="3 6" id="KW-1133">Transmembrane helix</keyword>
<evidence type="ECO:0000256" key="5">
    <source>
        <dbReference type="SAM" id="MobiDB-lite"/>
    </source>
</evidence>
<proteinExistence type="predicted"/>
<keyword evidence="9" id="KW-1185">Reference proteome</keyword>
<dbReference type="InterPro" id="IPR051694">
    <property type="entry name" value="Immunoregulatory_rcpt-like"/>
</dbReference>
<evidence type="ECO:0000256" key="4">
    <source>
        <dbReference type="ARBA" id="ARBA00023136"/>
    </source>
</evidence>
<sequence>MVWLKAFNLGIVFLYGVWTQPAHAGNTTCASSQLDWYTDMVGESPCVTYQRLRQICNQDYQVPNFKSSVPGDLCDDEVVAYQLSMLCMNCQWDLKLGNQEGCDAQQLWCWDKQFPNSFIKIGALANGHKFNGIVDNIRSFSHSAYSRERAGLEAAQTNNNIFTHCPNQIITVSTPTSASNPMSGVPITESATTFAFTSNSVLGGPSSEPPTTITATSNSPSGDATPSAGDNVRHSNHKSHANVGAIVGGVAGAAGAVAIIGGLIVLWRRRKQRHDIRDGENPTTQRHHSYGYRAVLSTSMGEPIGASFGSPALEGFRGNADHSPPAYGSWQPAVAASNPPIPPISSTPGPNVNAPPRSRMVWSELPSRTQPLEEKWRGY</sequence>
<dbReference type="PANTHER" id="PTHR15549:SF30">
    <property type="entry name" value="MID2 DOMAIN-CONTAINING PROTEIN"/>
    <property type="match status" value="1"/>
</dbReference>
<evidence type="ECO:0000256" key="3">
    <source>
        <dbReference type="ARBA" id="ARBA00022989"/>
    </source>
</evidence>
<dbReference type="GO" id="GO:0071944">
    <property type="term" value="C:cell periphery"/>
    <property type="evidence" value="ECO:0007669"/>
    <property type="project" value="UniProtKB-ARBA"/>
</dbReference>
<protein>
    <submittedName>
        <fullName evidence="8">Uncharacterized protein</fullName>
    </submittedName>
</protein>
<dbReference type="PANTHER" id="PTHR15549">
    <property type="entry name" value="PAIRED IMMUNOGLOBULIN-LIKE TYPE 2 RECEPTOR"/>
    <property type="match status" value="1"/>
</dbReference>
<feature type="transmembrane region" description="Helical" evidence="6">
    <location>
        <begin position="243"/>
        <end position="267"/>
    </location>
</feature>
<organism evidence="8 9">
    <name type="scientific">Dichomitus squalens</name>
    <dbReference type="NCBI Taxonomy" id="114155"/>
    <lineage>
        <taxon>Eukaryota</taxon>
        <taxon>Fungi</taxon>
        <taxon>Dikarya</taxon>
        <taxon>Basidiomycota</taxon>
        <taxon>Agaricomycotina</taxon>
        <taxon>Agaricomycetes</taxon>
        <taxon>Polyporales</taxon>
        <taxon>Polyporaceae</taxon>
        <taxon>Dichomitus</taxon>
    </lineage>
</organism>
<feature type="compositionally biased region" description="Polar residues" evidence="5">
    <location>
        <begin position="209"/>
        <end position="224"/>
    </location>
</feature>
<reference evidence="8 9" key="1">
    <citation type="submission" date="2019-01" db="EMBL/GenBank/DDBJ databases">
        <title>Draft genome sequences of three monokaryotic isolates of the white-rot basidiomycete fungus Dichomitus squalens.</title>
        <authorList>
            <consortium name="DOE Joint Genome Institute"/>
            <person name="Lopez S.C."/>
            <person name="Andreopoulos B."/>
            <person name="Pangilinan J."/>
            <person name="Lipzen A."/>
            <person name="Riley R."/>
            <person name="Ahrendt S."/>
            <person name="Ng V."/>
            <person name="Barry K."/>
            <person name="Daum C."/>
            <person name="Grigoriev I.V."/>
            <person name="Hilden K.S."/>
            <person name="Makela M.R."/>
            <person name="de Vries R.P."/>
        </authorList>
    </citation>
    <scope>NUCLEOTIDE SEQUENCE [LARGE SCALE GENOMIC DNA]</scope>
    <source>
        <strain evidence="8 9">CBS 464.89</strain>
    </source>
</reference>
<keyword evidence="2 6" id="KW-0812">Transmembrane</keyword>
<dbReference type="EMBL" id="ML145159">
    <property type="protein sequence ID" value="TBU56024.1"/>
    <property type="molecule type" value="Genomic_DNA"/>
</dbReference>
<dbReference type="AlphaFoldDB" id="A0A4Q9NQN0"/>
<comment type="subcellular location">
    <subcellularLocation>
        <location evidence="1">Membrane</location>
        <topology evidence="1">Single-pass membrane protein</topology>
    </subcellularLocation>
</comment>
<feature type="chain" id="PRO_5043590675" evidence="7">
    <location>
        <begin position="25"/>
        <end position="379"/>
    </location>
</feature>
<evidence type="ECO:0000256" key="1">
    <source>
        <dbReference type="ARBA" id="ARBA00004167"/>
    </source>
</evidence>
<evidence type="ECO:0000256" key="6">
    <source>
        <dbReference type="SAM" id="Phobius"/>
    </source>
</evidence>
<keyword evidence="4 6" id="KW-0472">Membrane</keyword>
<feature type="region of interest" description="Disordered" evidence="5">
    <location>
        <begin position="198"/>
        <end position="236"/>
    </location>
</feature>
<dbReference type="GO" id="GO:0016020">
    <property type="term" value="C:membrane"/>
    <property type="evidence" value="ECO:0007669"/>
    <property type="project" value="UniProtKB-SubCell"/>
</dbReference>
<gene>
    <name evidence="8" type="ORF">BD310DRAFT_824692</name>
</gene>
<dbReference type="Proteomes" id="UP000292082">
    <property type="component" value="Unassembled WGS sequence"/>
</dbReference>
<evidence type="ECO:0000256" key="2">
    <source>
        <dbReference type="ARBA" id="ARBA00022692"/>
    </source>
</evidence>
<keyword evidence="7" id="KW-0732">Signal</keyword>
<evidence type="ECO:0000313" key="9">
    <source>
        <dbReference type="Proteomes" id="UP000292082"/>
    </source>
</evidence>
<evidence type="ECO:0000256" key="7">
    <source>
        <dbReference type="SAM" id="SignalP"/>
    </source>
</evidence>
<accession>A0A4Q9NQN0</accession>
<name>A0A4Q9NQN0_9APHY</name>
<evidence type="ECO:0000313" key="8">
    <source>
        <dbReference type="EMBL" id="TBU56024.1"/>
    </source>
</evidence>
<feature type="signal peptide" evidence="7">
    <location>
        <begin position="1"/>
        <end position="24"/>
    </location>
</feature>